<dbReference type="GO" id="GO:0003723">
    <property type="term" value="F:RNA binding"/>
    <property type="evidence" value="ECO:0007669"/>
    <property type="project" value="UniProtKB-KW"/>
</dbReference>
<name>A0A7S0GJ88_9STRA</name>
<protein>
    <recommendedName>
        <fullName evidence="3">RNA-binding S4 domain-containing protein</fullName>
    </recommendedName>
</protein>
<evidence type="ECO:0008006" key="3">
    <source>
        <dbReference type="Google" id="ProtNLM"/>
    </source>
</evidence>
<dbReference type="CDD" id="cd00165">
    <property type="entry name" value="S4"/>
    <property type="match status" value="1"/>
</dbReference>
<accession>A0A7S0GJ88</accession>
<gene>
    <name evidence="2" type="ORF">PINE0816_LOCUS17013</name>
</gene>
<evidence type="ECO:0000256" key="1">
    <source>
        <dbReference type="PROSITE-ProRule" id="PRU00182"/>
    </source>
</evidence>
<keyword evidence="1" id="KW-0694">RNA-binding</keyword>
<dbReference type="Gene3D" id="3.10.290.10">
    <property type="entry name" value="RNA-binding S4 domain"/>
    <property type="match status" value="1"/>
</dbReference>
<organism evidence="2">
    <name type="scientific">Proboscia inermis</name>
    <dbReference type="NCBI Taxonomy" id="420281"/>
    <lineage>
        <taxon>Eukaryota</taxon>
        <taxon>Sar</taxon>
        <taxon>Stramenopiles</taxon>
        <taxon>Ochrophyta</taxon>
        <taxon>Bacillariophyta</taxon>
        <taxon>Coscinodiscophyceae</taxon>
        <taxon>Rhizosoleniophycidae</taxon>
        <taxon>Rhizosoleniales</taxon>
        <taxon>Rhizosoleniaceae</taxon>
        <taxon>Proboscia</taxon>
    </lineage>
</organism>
<dbReference type="InterPro" id="IPR036986">
    <property type="entry name" value="S4_RNA-bd_sf"/>
</dbReference>
<dbReference type="SUPFAM" id="SSF55174">
    <property type="entry name" value="Alpha-L RNA-binding motif"/>
    <property type="match status" value="1"/>
</dbReference>
<evidence type="ECO:0000313" key="2">
    <source>
        <dbReference type="EMBL" id="CAD8420862.1"/>
    </source>
</evidence>
<dbReference type="AlphaFoldDB" id="A0A7S0GJ88"/>
<proteinExistence type="predicted"/>
<dbReference type="EMBL" id="HBEL01036324">
    <property type="protein sequence ID" value="CAD8420862.1"/>
    <property type="molecule type" value="Transcribed_RNA"/>
</dbReference>
<dbReference type="Pfam" id="PF13275">
    <property type="entry name" value="S4_2"/>
    <property type="match status" value="1"/>
</dbReference>
<sequence length="193" mass="21639">MGKSIMPKLPIDKTFVLFCFIVVSSLSTAYCFSGSLIGIRQRIPTTTATLLNTRHHTVTTRLLATETEAVATTTTPLCDLQTFLKLSSLVETGGKAKIVIQSGRVTLNSDIEKRRAKKLFVGDQVSYEGRTLDVQNEVSKKGYVYKIKKKKVKPTAKIDGAGNLEFGGRFRSEAWRAERKEKKNKKKFIYKKD</sequence>
<dbReference type="PROSITE" id="PS50889">
    <property type="entry name" value="S4"/>
    <property type="match status" value="1"/>
</dbReference>
<reference evidence="2" key="1">
    <citation type="submission" date="2021-01" db="EMBL/GenBank/DDBJ databases">
        <authorList>
            <person name="Corre E."/>
            <person name="Pelletier E."/>
            <person name="Niang G."/>
            <person name="Scheremetjew M."/>
            <person name="Finn R."/>
            <person name="Kale V."/>
            <person name="Holt S."/>
            <person name="Cochrane G."/>
            <person name="Meng A."/>
            <person name="Brown T."/>
            <person name="Cohen L."/>
        </authorList>
    </citation>
    <scope>NUCLEOTIDE SEQUENCE</scope>
    <source>
        <strain evidence="2">CCAP1064/1</strain>
    </source>
</reference>